<gene>
    <name evidence="1" type="ORF">C1SCF055_LOCUS29313</name>
</gene>
<dbReference type="EMBL" id="CAMXCT020003268">
    <property type="protein sequence ID" value="CAL1156818.1"/>
    <property type="molecule type" value="Genomic_DNA"/>
</dbReference>
<name>A0A9P1G7Y5_9DINO</name>
<evidence type="ECO:0000313" key="1">
    <source>
        <dbReference type="EMBL" id="CAI4003443.1"/>
    </source>
</evidence>
<dbReference type="Proteomes" id="UP001152797">
    <property type="component" value="Unassembled WGS sequence"/>
</dbReference>
<accession>A0A9P1G7Y5</accession>
<dbReference type="EMBL" id="CAMXCT030003268">
    <property type="protein sequence ID" value="CAL4790755.1"/>
    <property type="molecule type" value="Genomic_DNA"/>
</dbReference>
<evidence type="ECO:0000313" key="3">
    <source>
        <dbReference type="Proteomes" id="UP001152797"/>
    </source>
</evidence>
<organism evidence="1">
    <name type="scientific">Cladocopium goreaui</name>
    <dbReference type="NCBI Taxonomy" id="2562237"/>
    <lineage>
        <taxon>Eukaryota</taxon>
        <taxon>Sar</taxon>
        <taxon>Alveolata</taxon>
        <taxon>Dinophyceae</taxon>
        <taxon>Suessiales</taxon>
        <taxon>Symbiodiniaceae</taxon>
        <taxon>Cladocopium</taxon>
    </lineage>
</organism>
<protein>
    <submittedName>
        <fullName evidence="1">Uncharacterized protein</fullName>
    </submittedName>
</protein>
<keyword evidence="3" id="KW-1185">Reference proteome</keyword>
<proteinExistence type="predicted"/>
<dbReference type="OrthoDB" id="408432at2759"/>
<dbReference type="AlphaFoldDB" id="A0A9P1G7Y5"/>
<dbReference type="EMBL" id="CAMXCT010003268">
    <property type="protein sequence ID" value="CAI4003443.1"/>
    <property type="molecule type" value="Genomic_DNA"/>
</dbReference>
<comment type="caution">
    <text evidence="1">The sequence shown here is derived from an EMBL/GenBank/DDBJ whole genome shotgun (WGS) entry which is preliminary data.</text>
</comment>
<evidence type="ECO:0000313" key="2">
    <source>
        <dbReference type="EMBL" id="CAL4790755.1"/>
    </source>
</evidence>
<sequence length="156" mass="16929">MGYTPIICRLIIRHLLPVSSSCRATALGGQVYQSINPLNANVTGLRLQDAGAITFDRNSGVDRMMTGCFVDTTTFCVAAITSVSEKAGRLIPSDLSQYDLFMTGTDCCECPGEFRCGDWNHPGEHLGGLRETDPRPGAGVFHRQTCRVNTTTLTQL</sequence>
<reference evidence="2 3" key="2">
    <citation type="submission" date="2024-05" db="EMBL/GenBank/DDBJ databases">
        <authorList>
            <person name="Chen Y."/>
            <person name="Shah S."/>
            <person name="Dougan E. K."/>
            <person name="Thang M."/>
            <person name="Chan C."/>
        </authorList>
    </citation>
    <scope>NUCLEOTIDE SEQUENCE [LARGE SCALE GENOMIC DNA]</scope>
</reference>
<reference evidence="1" key="1">
    <citation type="submission" date="2022-10" db="EMBL/GenBank/DDBJ databases">
        <authorList>
            <person name="Chen Y."/>
            <person name="Dougan E. K."/>
            <person name="Chan C."/>
            <person name="Rhodes N."/>
            <person name="Thang M."/>
        </authorList>
    </citation>
    <scope>NUCLEOTIDE SEQUENCE</scope>
</reference>